<dbReference type="EMBL" id="CP126216">
    <property type="protein sequence ID" value="WIA18228.1"/>
    <property type="molecule type" value="Genomic_DNA"/>
</dbReference>
<evidence type="ECO:0000313" key="3">
    <source>
        <dbReference type="EMBL" id="WIA18228.1"/>
    </source>
</evidence>
<keyword evidence="1" id="KW-0408">Iron</keyword>
<protein>
    <recommendedName>
        <fullName evidence="2">Fe2OG dioxygenase domain-containing protein</fullName>
    </recommendedName>
</protein>
<evidence type="ECO:0000256" key="1">
    <source>
        <dbReference type="RuleBase" id="RU003682"/>
    </source>
</evidence>
<name>A0ABY8UEY6_TETOB</name>
<dbReference type="PANTHER" id="PTHR47990">
    <property type="entry name" value="2-OXOGLUTARATE (2OG) AND FE(II)-DEPENDENT OXYGENASE SUPERFAMILY PROTEIN-RELATED"/>
    <property type="match status" value="1"/>
</dbReference>
<gene>
    <name evidence="3" type="ORF">OEZ85_009699</name>
</gene>
<dbReference type="PROSITE" id="PS51471">
    <property type="entry name" value="FE2OG_OXY"/>
    <property type="match status" value="1"/>
</dbReference>
<keyword evidence="1" id="KW-0479">Metal-binding</keyword>
<evidence type="ECO:0000313" key="4">
    <source>
        <dbReference type="Proteomes" id="UP001244341"/>
    </source>
</evidence>
<evidence type="ECO:0000259" key="2">
    <source>
        <dbReference type="PROSITE" id="PS51471"/>
    </source>
</evidence>
<organism evidence="3 4">
    <name type="scientific">Tetradesmus obliquus</name>
    <name type="common">Green alga</name>
    <name type="synonym">Acutodesmus obliquus</name>
    <dbReference type="NCBI Taxonomy" id="3088"/>
    <lineage>
        <taxon>Eukaryota</taxon>
        <taxon>Viridiplantae</taxon>
        <taxon>Chlorophyta</taxon>
        <taxon>core chlorophytes</taxon>
        <taxon>Chlorophyceae</taxon>
        <taxon>CS clade</taxon>
        <taxon>Sphaeropleales</taxon>
        <taxon>Scenedesmaceae</taxon>
        <taxon>Tetradesmus</taxon>
    </lineage>
</organism>
<dbReference type="Gene3D" id="2.60.120.330">
    <property type="entry name" value="B-lactam Antibiotic, Isopenicillin N Synthase, Chain"/>
    <property type="match status" value="1"/>
</dbReference>
<dbReference type="InterPro" id="IPR044861">
    <property type="entry name" value="IPNS-like_FE2OG_OXY"/>
</dbReference>
<accession>A0ABY8UEY6</accession>
<dbReference type="InterPro" id="IPR005123">
    <property type="entry name" value="Oxoglu/Fe-dep_dioxygenase_dom"/>
</dbReference>
<dbReference type="Proteomes" id="UP001244341">
    <property type="component" value="Chromosome 9b"/>
</dbReference>
<reference evidence="3 4" key="1">
    <citation type="submission" date="2023-05" db="EMBL/GenBank/DDBJ databases">
        <title>A 100% complete, gapless, phased diploid assembly of the Scenedesmus obliquus UTEX 3031 genome.</title>
        <authorList>
            <person name="Biondi T.C."/>
            <person name="Hanschen E.R."/>
            <person name="Kwon T."/>
            <person name="Eng W."/>
            <person name="Kruse C.P.S."/>
            <person name="Koehler S.I."/>
            <person name="Kunde Y."/>
            <person name="Gleasner C.D."/>
            <person name="You Mak K.T."/>
            <person name="Polle J."/>
            <person name="Hovde B.T."/>
            <person name="Starkenburg S.R."/>
        </authorList>
    </citation>
    <scope>NUCLEOTIDE SEQUENCE [LARGE SCALE GENOMIC DNA]</scope>
    <source>
        <strain evidence="3 4">DOE0152z</strain>
    </source>
</reference>
<dbReference type="SUPFAM" id="SSF51197">
    <property type="entry name" value="Clavaminate synthase-like"/>
    <property type="match status" value="1"/>
</dbReference>
<feature type="domain" description="Fe2OG dioxygenase" evidence="2">
    <location>
        <begin position="137"/>
        <end position="265"/>
    </location>
</feature>
<dbReference type="Pfam" id="PF03171">
    <property type="entry name" value="2OG-FeII_Oxy"/>
    <property type="match status" value="1"/>
</dbReference>
<comment type="similarity">
    <text evidence="1">Belongs to the iron/ascorbate-dependent oxidoreductase family.</text>
</comment>
<keyword evidence="4" id="KW-1185">Reference proteome</keyword>
<dbReference type="InterPro" id="IPR050231">
    <property type="entry name" value="Iron_ascorbate_oxido_reductase"/>
</dbReference>
<keyword evidence="1" id="KW-0560">Oxidoreductase</keyword>
<sequence length="345" mass="37990">MQLVVQDMRRGRGYEISPEHKQYMQAFQQQQQQQQQQQLAALCGSSREPSALAGILSERFMCGPPLTQQQLQQPYYCSELGQVFFTPDVFPSSSTPELQPAMQACYSQCEIIAGAVLRLAAASLGLQQHFFDDKICRHHSNLQVANYPSQLLPPGPHDLRKKAHIDSGSLTLLASQDYLPGSGWRAGNGGLQLLSASGQWLEVQVAPGQWLEVEVPAGALLLNLGSLMSRWTNGLWKATLHRVTNPLPAKARSSRRLSMAFFHKPNYDAIIEVLPTCYQSSEQQQQQGLGAAPVAPQLPASPLFPPAVVGDLTRQGVLHKLQHLPPEEASRRYHELMAATRSGGL</sequence>
<dbReference type="InterPro" id="IPR027443">
    <property type="entry name" value="IPNS-like_sf"/>
</dbReference>
<proteinExistence type="inferred from homology"/>